<dbReference type="SUPFAM" id="SSF52172">
    <property type="entry name" value="CheY-like"/>
    <property type="match status" value="1"/>
</dbReference>
<dbReference type="PANTHER" id="PTHR43065:SF46">
    <property type="entry name" value="C4-DICARBOXYLATE TRANSPORT SENSOR PROTEIN DCTB"/>
    <property type="match status" value="1"/>
</dbReference>
<dbReference type="InterPro" id="IPR005467">
    <property type="entry name" value="His_kinase_dom"/>
</dbReference>
<dbReference type="InterPro" id="IPR003661">
    <property type="entry name" value="HisK_dim/P_dom"/>
</dbReference>
<dbReference type="InterPro" id="IPR036890">
    <property type="entry name" value="HATPase_C_sf"/>
</dbReference>
<evidence type="ECO:0000256" key="9">
    <source>
        <dbReference type="PROSITE-ProRule" id="PRU00169"/>
    </source>
</evidence>
<dbReference type="InterPro" id="IPR036097">
    <property type="entry name" value="HisK_dim/P_sf"/>
</dbReference>
<gene>
    <name evidence="13" type="ORF">MNODULE_23540</name>
</gene>
<keyword evidence="3 9" id="KW-0597">Phosphoprotein</keyword>
<proteinExistence type="predicted"/>
<feature type="domain" description="Histidine kinase" evidence="11">
    <location>
        <begin position="255"/>
        <end position="466"/>
    </location>
</feature>
<dbReference type="AlphaFoldDB" id="A0A7X6DW24"/>
<dbReference type="SUPFAM" id="SSF55874">
    <property type="entry name" value="ATPase domain of HSP90 chaperone/DNA topoisomerase II/histidine kinase"/>
    <property type="match status" value="1"/>
</dbReference>
<dbReference type="InterPro" id="IPR001789">
    <property type="entry name" value="Sig_transdc_resp-reg_receiver"/>
</dbReference>
<name>A0A7X6DW24_9BACT</name>
<keyword evidence="5" id="KW-0547">Nucleotide-binding</keyword>
<dbReference type="InterPro" id="IPR011006">
    <property type="entry name" value="CheY-like_superfamily"/>
</dbReference>
<dbReference type="Pfam" id="PF02518">
    <property type="entry name" value="HATPase_c"/>
    <property type="match status" value="1"/>
</dbReference>
<dbReference type="Gene3D" id="3.40.50.2300">
    <property type="match status" value="1"/>
</dbReference>
<evidence type="ECO:0000256" key="10">
    <source>
        <dbReference type="SAM" id="Phobius"/>
    </source>
</evidence>
<dbReference type="SMART" id="SM00388">
    <property type="entry name" value="HisKA"/>
    <property type="match status" value="1"/>
</dbReference>
<comment type="caution">
    <text evidence="13">The sequence shown here is derived from an EMBL/GenBank/DDBJ whole genome shotgun (WGS) entry which is preliminary data.</text>
</comment>
<dbReference type="Proteomes" id="UP000534783">
    <property type="component" value="Unassembled WGS sequence"/>
</dbReference>
<accession>A0A7X6DW24</accession>
<keyword evidence="14" id="KW-1185">Reference proteome</keyword>
<dbReference type="PRINTS" id="PR00344">
    <property type="entry name" value="BCTRLSENSOR"/>
</dbReference>
<feature type="transmembrane region" description="Helical" evidence="10">
    <location>
        <begin position="193"/>
        <end position="212"/>
    </location>
</feature>
<feature type="transmembrane region" description="Helical" evidence="10">
    <location>
        <begin position="12"/>
        <end position="34"/>
    </location>
</feature>
<evidence type="ECO:0000256" key="5">
    <source>
        <dbReference type="ARBA" id="ARBA00022741"/>
    </source>
</evidence>
<keyword evidence="8" id="KW-0902">Two-component regulatory system</keyword>
<evidence type="ECO:0000259" key="12">
    <source>
        <dbReference type="PROSITE" id="PS50110"/>
    </source>
</evidence>
<keyword evidence="10" id="KW-0472">Membrane</keyword>
<dbReference type="Gene3D" id="3.30.565.10">
    <property type="entry name" value="Histidine kinase-like ATPase, C-terminal domain"/>
    <property type="match status" value="1"/>
</dbReference>
<evidence type="ECO:0000256" key="2">
    <source>
        <dbReference type="ARBA" id="ARBA00012438"/>
    </source>
</evidence>
<evidence type="ECO:0000256" key="8">
    <source>
        <dbReference type="ARBA" id="ARBA00023012"/>
    </source>
</evidence>
<dbReference type="PROSITE" id="PS50110">
    <property type="entry name" value="RESPONSE_REGULATORY"/>
    <property type="match status" value="1"/>
</dbReference>
<keyword evidence="6" id="KW-0418">Kinase</keyword>
<keyword evidence="4" id="KW-0808">Transferase</keyword>
<dbReference type="SUPFAM" id="SSF47384">
    <property type="entry name" value="Homodimeric domain of signal transducing histidine kinase"/>
    <property type="match status" value="1"/>
</dbReference>
<dbReference type="GO" id="GO:0005524">
    <property type="term" value="F:ATP binding"/>
    <property type="evidence" value="ECO:0007669"/>
    <property type="project" value="UniProtKB-KW"/>
</dbReference>
<dbReference type="EMBL" id="VTOW01000010">
    <property type="protein sequence ID" value="NKE73728.1"/>
    <property type="molecule type" value="Genomic_DNA"/>
</dbReference>
<feature type="domain" description="Response regulatory" evidence="12">
    <location>
        <begin position="494"/>
        <end position="610"/>
    </location>
</feature>
<evidence type="ECO:0000256" key="6">
    <source>
        <dbReference type="ARBA" id="ARBA00022777"/>
    </source>
</evidence>
<keyword evidence="7" id="KW-0067">ATP-binding</keyword>
<protein>
    <recommendedName>
        <fullName evidence="2">histidine kinase</fullName>
        <ecNumber evidence="2">2.7.13.3</ecNumber>
    </recommendedName>
</protein>
<evidence type="ECO:0000313" key="14">
    <source>
        <dbReference type="Proteomes" id="UP000534783"/>
    </source>
</evidence>
<dbReference type="PROSITE" id="PS50109">
    <property type="entry name" value="HIS_KIN"/>
    <property type="match status" value="1"/>
</dbReference>
<sequence>MPQEEKPFNLLRWFSVLSLLSISAITVFSAVLLSRLLSEKMIQRDAVLTMEFVQTLLEDQETAAYFGSAGADPSSEVLENFFEKMASMPEVVRTNVYAKDGTIIWSNDRRFIGHRFDPNPQLEEALSGRLAVHSGESGRPMKPEHVFDEAVPYFAEFYIPIWDGGKEAVAGVVEVYKSPVSLFREIEQGRRRVWLSALLGGLFLYATLFWIVRRAAAVIRRQRERQAATANELTRLQGQLVQAEKLSAIGELVSGVAHELNNPLTSIIGFSELLLTAPEPGSIQKRLKIIQSEALRCSKIIENLLAFARREAFSPRETDLHALLKRTLEIKARPFLLDDIEVKVDFEDSLPAVSADESQIQQVFMNILNNAQQAMMEKTDRRTLVIEGRRKEGFIQIVFKDSGPGIPEALLPKIFDPFFTTKPVGVGTGLGLSVSYGIIKAHGGRLFAESRRGGGAQIYVELPIEPIGVPVREGAEEVAGAPSRGDRAVLSGKRILVVDDEAHIVEMIRNALLQRGADVTTAPDGPEALAWIERRPFDLILTDIKMPRMDGVDLFTSIIHLSPDFSEKVIFLTGDTLNPRTREFLDRGGHSFLAKPFEIEQLLDAVLKKLNPAPNAEPRKGR</sequence>
<keyword evidence="10" id="KW-0812">Transmembrane</keyword>
<feature type="modified residue" description="4-aspartylphosphate" evidence="9">
    <location>
        <position position="543"/>
    </location>
</feature>
<dbReference type="SMART" id="SM00448">
    <property type="entry name" value="REC"/>
    <property type="match status" value="1"/>
</dbReference>
<evidence type="ECO:0000259" key="11">
    <source>
        <dbReference type="PROSITE" id="PS50109"/>
    </source>
</evidence>
<evidence type="ECO:0000256" key="3">
    <source>
        <dbReference type="ARBA" id="ARBA00022553"/>
    </source>
</evidence>
<evidence type="ECO:0000313" key="13">
    <source>
        <dbReference type="EMBL" id="NKE73728.1"/>
    </source>
</evidence>
<dbReference type="PANTHER" id="PTHR43065">
    <property type="entry name" value="SENSOR HISTIDINE KINASE"/>
    <property type="match status" value="1"/>
</dbReference>
<evidence type="ECO:0000256" key="1">
    <source>
        <dbReference type="ARBA" id="ARBA00000085"/>
    </source>
</evidence>
<dbReference type="Pfam" id="PF00072">
    <property type="entry name" value="Response_reg"/>
    <property type="match status" value="1"/>
</dbReference>
<dbReference type="CDD" id="cd17546">
    <property type="entry name" value="REC_hyHK_CKI1_RcsC-like"/>
    <property type="match status" value="1"/>
</dbReference>
<reference evidence="13 14" key="1">
    <citation type="journal article" date="2020" name="Nature">
        <title>Bacterial chemolithoautotrophy via manganese oxidation.</title>
        <authorList>
            <person name="Yu H."/>
            <person name="Leadbetter J.R."/>
        </authorList>
    </citation>
    <scope>NUCLEOTIDE SEQUENCE [LARGE SCALE GENOMIC DNA]</scope>
    <source>
        <strain evidence="13 14">Mn-1</strain>
    </source>
</reference>
<keyword evidence="10" id="KW-1133">Transmembrane helix</keyword>
<dbReference type="InterPro" id="IPR003594">
    <property type="entry name" value="HATPase_dom"/>
</dbReference>
<evidence type="ECO:0000256" key="4">
    <source>
        <dbReference type="ARBA" id="ARBA00022679"/>
    </source>
</evidence>
<dbReference type="SMART" id="SM00387">
    <property type="entry name" value="HATPase_c"/>
    <property type="match status" value="1"/>
</dbReference>
<comment type="catalytic activity">
    <reaction evidence="1">
        <text>ATP + protein L-histidine = ADP + protein N-phospho-L-histidine.</text>
        <dbReference type="EC" id="2.7.13.3"/>
    </reaction>
</comment>
<dbReference type="RefSeq" id="WP_168063692.1">
    <property type="nucleotide sequence ID" value="NZ_VTOW01000010.1"/>
</dbReference>
<dbReference type="GO" id="GO:0000155">
    <property type="term" value="F:phosphorelay sensor kinase activity"/>
    <property type="evidence" value="ECO:0007669"/>
    <property type="project" value="InterPro"/>
</dbReference>
<dbReference type="Pfam" id="PF00512">
    <property type="entry name" value="HisKA"/>
    <property type="match status" value="1"/>
</dbReference>
<evidence type="ECO:0000256" key="7">
    <source>
        <dbReference type="ARBA" id="ARBA00022840"/>
    </source>
</evidence>
<dbReference type="Gene3D" id="1.10.287.130">
    <property type="match status" value="1"/>
</dbReference>
<organism evidence="13 14">
    <name type="scientific">Candidatus Manganitrophus noduliformans</name>
    <dbReference type="NCBI Taxonomy" id="2606439"/>
    <lineage>
        <taxon>Bacteria</taxon>
        <taxon>Pseudomonadati</taxon>
        <taxon>Nitrospirota</taxon>
        <taxon>Nitrospiria</taxon>
        <taxon>Candidatus Troglogloeales</taxon>
        <taxon>Candidatus Manganitrophaceae</taxon>
        <taxon>Candidatus Manganitrophus</taxon>
    </lineage>
</organism>
<dbReference type="EC" id="2.7.13.3" evidence="2"/>
<dbReference type="CDD" id="cd00082">
    <property type="entry name" value="HisKA"/>
    <property type="match status" value="1"/>
</dbReference>
<dbReference type="InterPro" id="IPR004358">
    <property type="entry name" value="Sig_transdc_His_kin-like_C"/>
</dbReference>